<organism evidence="4">
    <name type="scientific">Gongylonema pulchrum</name>
    <dbReference type="NCBI Taxonomy" id="637853"/>
    <lineage>
        <taxon>Eukaryota</taxon>
        <taxon>Metazoa</taxon>
        <taxon>Ecdysozoa</taxon>
        <taxon>Nematoda</taxon>
        <taxon>Chromadorea</taxon>
        <taxon>Rhabditida</taxon>
        <taxon>Spirurina</taxon>
        <taxon>Spiruromorpha</taxon>
        <taxon>Spiruroidea</taxon>
        <taxon>Gongylonematidae</taxon>
        <taxon>Gongylonema</taxon>
    </lineage>
</organism>
<keyword evidence="1" id="KW-0472">Membrane</keyword>
<keyword evidence="1" id="KW-0812">Transmembrane</keyword>
<dbReference type="EMBL" id="UYRT01090012">
    <property type="protein sequence ID" value="VDN35577.1"/>
    <property type="molecule type" value="Genomic_DNA"/>
</dbReference>
<dbReference type="WBParaSite" id="GPUH_0002025401-mRNA-1">
    <property type="protein sequence ID" value="GPUH_0002025401-mRNA-1"/>
    <property type="gene ID" value="GPUH_0002025401"/>
</dbReference>
<name>A0A183EGY8_9BILA</name>
<gene>
    <name evidence="2" type="ORF">GPUH_LOCUS20229</name>
</gene>
<protein>
    <submittedName>
        <fullName evidence="4">TLC domain-containing protein</fullName>
    </submittedName>
</protein>
<evidence type="ECO:0000313" key="4">
    <source>
        <dbReference type="WBParaSite" id="GPUH_0002025401-mRNA-1"/>
    </source>
</evidence>
<evidence type="ECO:0000313" key="2">
    <source>
        <dbReference type="EMBL" id="VDN35577.1"/>
    </source>
</evidence>
<evidence type="ECO:0000256" key="1">
    <source>
        <dbReference type="SAM" id="Phobius"/>
    </source>
</evidence>
<accession>A0A183EGY8</accession>
<evidence type="ECO:0000313" key="3">
    <source>
        <dbReference type="Proteomes" id="UP000271098"/>
    </source>
</evidence>
<keyword evidence="3" id="KW-1185">Reference proteome</keyword>
<reference evidence="2 3" key="2">
    <citation type="submission" date="2018-11" db="EMBL/GenBank/DDBJ databases">
        <authorList>
            <consortium name="Pathogen Informatics"/>
        </authorList>
    </citation>
    <scope>NUCLEOTIDE SEQUENCE [LARGE SCALE GENOMIC DNA]</scope>
</reference>
<dbReference type="Proteomes" id="UP000271098">
    <property type="component" value="Unassembled WGS sequence"/>
</dbReference>
<dbReference type="AlphaFoldDB" id="A0A183EGY8"/>
<feature type="transmembrane region" description="Helical" evidence="1">
    <location>
        <begin position="80"/>
        <end position="100"/>
    </location>
</feature>
<sequence>MFALVVSIEWQQSGWALVVVHWYENRPVGKSQKVNCVRFVRISPLAIIMVWRAVMDVRHFSVVRLCQNIPLYVSIKETAMLTKTFAVPVGIVVSTNVLLWEWMRKQFKMIAIESGQPRK</sequence>
<keyword evidence="1" id="KW-1133">Transmembrane helix</keyword>
<reference evidence="4" key="1">
    <citation type="submission" date="2016-06" db="UniProtKB">
        <authorList>
            <consortium name="WormBaseParasite"/>
        </authorList>
    </citation>
    <scope>IDENTIFICATION</scope>
</reference>
<proteinExistence type="predicted"/>